<evidence type="ECO:0000313" key="3">
    <source>
        <dbReference type="Proteomes" id="UP001168972"/>
    </source>
</evidence>
<protein>
    <submittedName>
        <fullName evidence="2">Uncharacterized protein</fullName>
    </submittedName>
</protein>
<evidence type="ECO:0000256" key="1">
    <source>
        <dbReference type="SAM" id="MobiDB-lite"/>
    </source>
</evidence>
<gene>
    <name evidence="2" type="ORF">PV327_004300</name>
</gene>
<reference evidence="2" key="1">
    <citation type="journal article" date="2023" name="bioRxiv">
        <title>Scaffold-level genome assemblies of two parasitoid biocontrol wasps reveal the parthenogenesis mechanism and an associated novel virus.</title>
        <authorList>
            <person name="Inwood S."/>
            <person name="Skelly J."/>
            <person name="Guhlin J."/>
            <person name="Harrop T."/>
            <person name="Goldson S."/>
            <person name="Dearden P."/>
        </authorList>
    </citation>
    <scope>NUCLEOTIDE SEQUENCE</scope>
    <source>
        <strain evidence="2">Lincoln</strain>
        <tissue evidence="2">Whole body</tissue>
    </source>
</reference>
<feature type="non-terminal residue" evidence="2">
    <location>
        <position position="1"/>
    </location>
</feature>
<organism evidence="2 3">
    <name type="scientific">Microctonus hyperodae</name>
    <name type="common">Parasitoid wasp</name>
    <dbReference type="NCBI Taxonomy" id="165561"/>
    <lineage>
        <taxon>Eukaryota</taxon>
        <taxon>Metazoa</taxon>
        <taxon>Ecdysozoa</taxon>
        <taxon>Arthropoda</taxon>
        <taxon>Hexapoda</taxon>
        <taxon>Insecta</taxon>
        <taxon>Pterygota</taxon>
        <taxon>Neoptera</taxon>
        <taxon>Endopterygota</taxon>
        <taxon>Hymenoptera</taxon>
        <taxon>Apocrita</taxon>
        <taxon>Ichneumonoidea</taxon>
        <taxon>Braconidae</taxon>
        <taxon>Euphorinae</taxon>
        <taxon>Microctonus</taxon>
    </lineage>
</organism>
<dbReference type="AlphaFoldDB" id="A0AA39FC34"/>
<feature type="compositionally biased region" description="Basic and acidic residues" evidence="1">
    <location>
        <begin position="53"/>
        <end position="66"/>
    </location>
</feature>
<proteinExistence type="predicted"/>
<evidence type="ECO:0000313" key="2">
    <source>
        <dbReference type="EMBL" id="KAK0166817.1"/>
    </source>
</evidence>
<comment type="caution">
    <text evidence="2">The sequence shown here is derived from an EMBL/GenBank/DDBJ whole genome shotgun (WGS) entry which is preliminary data.</text>
</comment>
<reference evidence="2" key="2">
    <citation type="submission" date="2023-03" db="EMBL/GenBank/DDBJ databases">
        <authorList>
            <person name="Inwood S.N."/>
            <person name="Skelly J.G."/>
            <person name="Guhlin J."/>
            <person name="Harrop T.W.R."/>
            <person name="Goldson S.G."/>
            <person name="Dearden P.K."/>
        </authorList>
    </citation>
    <scope>NUCLEOTIDE SEQUENCE</scope>
    <source>
        <strain evidence="2">Lincoln</strain>
        <tissue evidence="2">Whole body</tissue>
    </source>
</reference>
<feature type="region of interest" description="Disordered" evidence="1">
    <location>
        <begin position="50"/>
        <end position="90"/>
    </location>
</feature>
<keyword evidence="3" id="KW-1185">Reference proteome</keyword>
<accession>A0AA39FC34</accession>
<sequence length="90" mass="9794">MGDGSCGGGDAALVQKNKTRTIEIEEWTTYTVGAAAVARSCALWTCASGTHSWHTESHKGKAEGKEKRRKKRSRRIRSSGIEEVEKGGRC</sequence>
<feature type="compositionally biased region" description="Basic residues" evidence="1">
    <location>
        <begin position="67"/>
        <end position="77"/>
    </location>
</feature>
<dbReference type="EMBL" id="JAQQBR010001832">
    <property type="protein sequence ID" value="KAK0166817.1"/>
    <property type="molecule type" value="Genomic_DNA"/>
</dbReference>
<dbReference type="Proteomes" id="UP001168972">
    <property type="component" value="Unassembled WGS sequence"/>
</dbReference>
<name>A0AA39FC34_MICHY</name>